<dbReference type="OrthoDB" id="249225at2"/>
<keyword evidence="4" id="KW-1185">Reference proteome</keyword>
<dbReference type="AlphaFoldDB" id="A0A2U8WMC7"/>
<organism evidence="3 4">
    <name type="scientific">Methylobacterium terrae</name>
    <dbReference type="NCBI Taxonomy" id="2202827"/>
    <lineage>
        <taxon>Bacteria</taxon>
        <taxon>Pseudomonadati</taxon>
        <taxon>Pseudomonadota</taxon>
        <taxon>Alphaproteobacteria</taxon>
        <taxon>Hyphomicrobiales</taxon>
        <taxon>Methylobacteriaceae</taxon>
        <taxon>Methylobacterium</taxon>
    </lineage>
</organism>
<dbReference type="SUPFAM" id="SSF53474">
    <property type="entry name" value="alpha/beta-Hydrolases"/>
    <property type="match status" value="2"/>
</dbReference>
<feature type="region of interest" description="Disordered" evidence="1">
    <location>
        <begin position="1"/>
        <end position="101"/>
    </location>
</feature>
<dbReference type="PANTHER" id="PTHR42886">
    <property type="entry name" value="RE40534P-RELATED"/>
    <property type="match status" value="1"/>
</dbReference>
<evidence type="ECO:0000259" key="2">
    <source>
        <dbReference type="Pfam" id="PF12146"/>
    </source>
</evidence>
<accession>A0A2U8WMC7</accession>
<dbReference type="PANTHER" id="PTHR42886:SF29">
    <property type="entry name" value="PUMMELIG, ISOFORM A"/>
    <property type="match status" value="1"/>
</dbReference>
<dbReference type="EMBL" id="CP029553">
    <property type="protein sequence ID" value="AWN46476.1"/>
    <property type="molecule type" value="Genomic_DNA"/>
</dbReference>
<proteinExistence type="predicted"/>
<sequence length="712" mass="75819">MAVPPPARAAPPRAPLHRRHRGLRGDDPAPAAGEPGARPPGPRRPLVNPADPRRDAAAMRPHLRRCSKLEDLEQSRAATRPGAARIGQVARRASHGEEGRVPMLTDGAGVMPIADAPPIAGASSVADVPAAAAEPVPVALGDAFGWYSPGDRRRGVLLCGTFGFEQWCAYRSWRELAAMTAASGCPTLRFDYPGQGDSRDPAGPEIPAALAAIRAGIAFLREQGGAEEIVVVGLRLGATLAALAGEEVDRLVMLAPFPTGKAYRREMAMQSRLIDVMPDRTPMPQEPDALMVGSFLLGSETLADLARLDLAAAGRAPAPEILLLGPKVDALAERYRALGSAVETGPFPDLTQLVSDPLFSRTPDQTFARVRDFALAGAPAPGGLPSAPPAPCRLEDGAWSEEPSRFGAGLVGILCRPRGTWSGDTVLVVNSGRNPRAGHGRQTTRLARRLAEAGIASFRFDLRGIGDSAPRPDGSLPLYAADSVADVTAAIDHLAALRHPPGVVLGNCSGAYQAFQALSGDPRLRAAVLVNLYCFELKPGTDVETMVRDTFRHSQGYMARARQGRFWRRILTGELGLARIARALLRDGAARLDRATARMPWRTLIRTSVAGRVASLRRRGARICMVYSADDLGIPTVRAHFGTSDAGIARRLGYPVQILDGSDHNLSRPADQDRVFATLERVVRETRPGDRAQAAPEPAAANDLSPRLSRSA</sequence>
<dbReference type="InterPro" id="IPR029058">
    <property type="entry name" value="AB_hydrolase_fold"/>
</dbReference>
<feature type="compositionally biased region" description="Low complexity" evidence="1">
    <location>
        <begin position="692"/>
        <end position="701"/>
    </location>
</feature>
<feature type="region of interest" description="Disordered" evidence="1">
    <location>
        <begin position="686"/>
        <end position="712"/>
    </location>
</feature>
<dbReference type="Gene3D" id="3.40.50.1820">
    <property type="entry name" value="alpha/beta hydrolase"/>
    <property type="match status" value="2"/>
</dbReference>
<evidence type="ECO:0000313" key="3">
    <source>
        <dbReference type="EMBL" id="AWN46476.1"/>
    </source>
</evidence>
<dbReference type="Proteomes" id="UP000245444">
    <property type="component" value="Chromosome"/>
</dbReference>
<feature type="compositionally biased region" description="Pro residues" evidence="1">
    <location>
        <begin position="1"/>
        <end position="14"/>
    </location>
</feature>
<reference evidence="3 4" key="1">
    <citation type="submission" date="2018-05" db="EMBL/GenBank/DDBJ databases">
        <title>Complete Genome Sequence of Methylobacterium sp. 17Sr1-28.</title>
        <authorList>
            <person name="Srinivasan S."/>
        </authorList>
    </citation>
    <scope>NUCLEOTIDE SEQUENCE [LARGE SCALE GENOMIC DNA]</scope>
    <source>
        <strain evidence="3 4">17Sr1-28</strain>
    </source>
</reference>
<dbReference type="KEGG" id="mtea:DK419_09245"/>
<evidence type="ECO:0000256" key="1">
    <source>
        <dbReference type="SAM" id="MobiDB-lite"/>
    </source>
</evidence>
<dbReference type="InterPro" id="IPR022742">
    <property type="entry name" value="Hydrolase_4"/>
</dbReference>
<feature type="domain" description="Serine aminopeptidase S33" evidence="2">
    <location>
        <begin position="437"/>
        <end position="531"/>
    </location>
</feature>
<gene>
    <name evidence="3" type="ORF">DK419_09245</name>
</gene>
<evidence type="ECO:0000313" key="4">
    <source>
        <dbReference type="Proteomes" id="UP000245444"/>
    </source>
</evidence>
<dbReference type="Pfam" id="PF12146">
    <property type="entry name" value="Hydrolase_4"/>
    <property type="match status" value="1"/>
</dbReference>
<name>A0A2U8WMC7_9HYPH</name>
<protein>
    <submittedName>
        <fullName evidence="3">Thioesterase</fullName>
    </submittedName>
</protein>